<feature type="region of interest" description="Disordered" evidence="7">
    <location>
        <begin position="581"/>
        <end position="605"/>
    </location>
</feature>
<keyword evidence="4" id="KW-0238">DNA-binding</keyword>
<name>A0A6A6CIH1_ZASCE</name>
<keyword evidence="3" id="KW-0805">Transcription regulation</keyword>
<evidence type="ECO:0000256" key="5">
    <source>
        <dbReference type="ARBA" id="ARBA00023163"/>
    </source>
</evidence>
<dbReference type="GO" id="GO:0003677">
    <property type="term" value="F:DNA binding"/>
    <property type="evidence" value="ECO:0007669"/>
    <property type="project" value="UniProtKB-KW"/>
</dbReference>
<dbReference type="GO" id="GO:0000981">
    <property type="term" value="F:DNA-binding transcription factor activity, RNA polymerase II-specific"/>
    <property type="evidence" value="ECO:0007669"/>
    <property type="project" value="InterPro"/>
</dbReference>
<evidence type="ECO:0000259" key="8">
    <source>
        <dbReference type="PROSITE" id="PS50048"/>
    </source>
</evidence>
<dbReference type="PROSITE" id="PS00463">
    <property type="entry name" value="ZN2_CY6_FUNGAL_1"/>
    <property type="match status" value="1"/>
</dbReference>
<organism evidence="9 10">
    <name type="scientific">Zasmidium cellare ATCC 36951</name>
    <dbReference type="NCBI Taxonomy" id="1080233"/>
    <lineage>
        <taxon>Eukaryota</taxon>
        <taxon>Fungi</taxon>
        <taxon>Dikarya</taxon>
        <taxon>Ascomycota</taxon>
        <taxon>Pezizomycotina</taxon>
        <taxon>Dothideomycetes</taxon>
        <taxon>Dothideomycetidae</taxon>
        <taxon>Mycosphaerellales</taxon>
        <taxon>Mycosphaerellaceae</taxon>
        <taxon>Zasmidium</taxon>
    </lineage>
</organism>
<dbReference type="InterPro" id="IPR052360">
    <property type="entry name" value="Transcr_Regulatory_Proteins"/>
</dbReference>
<dbReference type="GO" id="GO:0008270">
    <property type="term" value="F:zinc ion binding"/>
    <property type="evidence" value="ECO:0007669"/>
    <property type="project" value="InterPro"/>
</dbReference>
<feature type="compositionally biased region" description="Polar residues" evidence="7">
    <location>
        <begin position="399"/>
        <end position="408"/>
    </location>
</feature>
<dbReference type="GeneID" id="54565916"/>
<dbReference type="OrthoDB" id="3650534at2759"/>
<keyword evidence="5" id="KW-0804">Transcription</keyword>
<evidence type="ECO:0000256" key="4">
    <source>
        <dbReference type="ARBA" id="ARBA00023125"/>
    </source>
</evidence>
<evidence type="ECO:0000256" key="7">
    <source>
        <dbReference type="SAM" id="MobiDB-lite"/>
    </source>
</evidence>
<evidence type="ECO:0000313" key="9">
    <source>
        <dbReference type="EMBL" id="KAF2167014.1"/>
    </source>
</evidence>
<dbReference type="AlphaFoldDB" id="A0A6A6CIH1"/>
<dbReference type="PROSITE" id="PS50048">
    <property type="entry name" value="ZN2_CY6_FUNGAL_2"/>
    <property type="match status" value="1"/>
</dbReference>
<feature type="region of interest" description="Disordered" evidence="7">
    <location>
        <begin position="378"/>
        <end position="413"/>
    </location>
</feature>
<protein>
    <recommendedName>
        <fullName evidence="8">Zn(2)-C6 fungal-type domain-containing protein</fullName>
    </recommendedName>
</protein>
<proteinExistence type="predicted"/>
<feature type="compositionally biased region" description="Low complexity" evidence="7">
    <location>
        <begin position="581"/>
        <end position="601"/>
    </location>
</feature>
<evidence type="ECO:0000256" key="3">
    <source>
        <dbReference type="ARBA" id="ARBA00023015"/>
    </source>
</evidence>
<dbReference type="PANTHER" id="PTHR36206">
    <property type="entry name" value="ASPERCRYPTIN BIOSYNTHESIS CLUSTER-SPECIFIC TRANSCRIPTION REGULATOR ATNN-RELATED"/>
    <property type="match status" value="1"/>
</dbReference>
<gene>
    <name evidence="9" type="ORF">M409DRAFT_54231</name>
</gene>
<dbReference type="InterPro" id="IPR036864">
    <property type="entry name" value="Zn2-C6_fun-type_DNA-bd_sf"/>
</dbReference>
<dbReference type="PANTHER" id="PTHR36206:SF12">
    <property type="entry name" value="ASPERCRYPTIN BIOSYNTHESIS CLUSTER-SPECIFIC TRANSCRIPTION REGULATOR ATNN-RELATED"/>
    <property type="match status" value="1"/>
</dbReference>
<dbReference type="CDD" id="cd00067">
    <property type="entry name" value="GAL4"/>
    <property type="match status" value="1"/>
</dbReference>
<dbReference type="Proteomes" id="UP000799537">
    <property type="component" value="Unassembled WGS sequence"/>
</dbReference>
<keyword evidence="1" id="KW-0479">Metal-binding</keyword>
<evidence type="ECO:0000256" key="1">
    <source>
        <dbReference type="ARBA" id="ARBA00022723"/>
    </source>
</evidence>
<dbReference type="InterPro" id="IPR001138">
    <property type="entry name" value="Zn2Cys6_DnaBD"/>
</dbReference>
<evidence type="ECO:0000313" key="10">
    <source>
        <dbReference type="Proteomes" id="UP000799537"/>
    </source>
</evidence>
<evidence type="ECO:0000256" key="6">
    <source>
        <dbReference type="ARBA" id="ARBA00023242"/>
    </source>
</evidence>
<dbReference type="RefSeq" id="XP_033667903.1">
    <property type="nucleotide sequence ID" value="XM_033812644.1"/>
</dbReference>
<evidence type="ECO:0000256" key="2">
    <source>
        <dbReference type="ARBA" id="ARBA00022833"/>
    </source>
</evidence>
<reference evidence="9" key="1">
    <citation type="journal article" date="2020" name="Stud. Mycol.">
        <title>101 Dothideomycetes genomes: a test case for predicting lifestyles and emergence of pathogens.</title>
        <authorList>
            <person name="Haridas S."/>
            <person name="Albert R."/>
            <person name="Binder M."/>
            <person name="Bloem J."/>
            <person name="Labutti K."/>
            <person name="Salamov A."/>
            <person name="Andreopoulos B."/>
            <person name="Baker S."/>
            <person name="Barry K."/>
            <person name="Bills G."/>
            <person name="Bluhm B."/>
            <person name="Cannon C."/>
            <person name="Castanera R."/>
            <person name="Culley D."/>
            <person name="Daum C."/>
            <person name="Ezra D."/>
            <person name="Gonzalez J."/>
            <person name="Henrissat B."/>
            <person name="Kuo A."/>
            <person name="Liang C."/>
            <person name="Lipzen A."/>
            <person name="Lutzoni F."/>
            <person name="Magnuson J."/>
            <person name="Mondo S."/>
            <person name="Nolan M."/>
            <person name="Ohm R."/>
            <person name="Pangilinan J."/>
            <person name="Park H.-J."/>
            <person name="Ramirez L."/>
            <person name="Alfaro M."/>
            <person name="Sun H."/>
            <person name="Tritt A."/>
            <person name="Yoshinaga Y."/>
            <person name="Zwiers L.-H."/>
            <person name="Turgeon B."/>
            <person name="Goodwin S."/>
            <person name="Spatafora J."/>
            <person name="Crous P."/>
            <person name="Grigoriev I."/>
        </authorList>
    </citation>
    <scope>NUCLEOTIDE SEQUENCE</scope>
    <source>
        <strain evidence="9">ATCC 36951</strain>
    </source>
</reference>
<sequence>MAPSRGCNTPVAATGPRNDELTWHAIAAANILEAQKRKGRVGGKKSRRGCFNCKQRRIKCDETPLACRNCVESSRRCDGYAARPSEKAAKNSHALIGLRLSQPLGLEESERRTFDYFLSWTAPRLGGTLDKDFWCGQVLQVAQVEPVIVDALLAISRLYEYPQCLSDIHANSTQDEMMLPSESVGTSALGTGRPEAYTKSSTGDDLSAVLTHQHGLAVKHYNRAISRLIDDVASGRATLLVALLSCVLFICVEFLRDNVFAALNLFTKGCQILRQIEPHSSGLDQALYTSLKMTITRLGILAAMYGHPDLLVGRSMTGEIDETAPLETMSDARAALYVVISDSLEFHRAAIPWKKAMMRQSTQEQSSPDSTQFLDEINESVSPPSTQGSLPSPSWDESPLTTTSTTPDRAQHKVDMGTAPTTCLTAELPSSAHVHGLLLRQRAHYESRLQRWNQGMQRIKTKSDDASSILIMYYRATIILMASRLSLYESIHDDFTHEYEEIIRYAETYYKSRSEQLSFTFEPGAIPILWMVATKCRVPSLRRKALKLIRRAPMKECMWARDSVADFASRIIAIEEGLSSSSEYSGNTEDPVSSPLDESLPPESPRIHDAEILKDVHSGRSAMRVTRYLDGPHGSRVQSVQYYPI</sequence>
<keyword evidence="2" id="KW-0862">Zinc</keyword>
<dbReference type="SMART" id="SM00066">
    <property type="entry name" value="GAL4"/>
    <property type="match status" value="1"/>
</dbReference>
<feature type="compositionally biased region" description="Polar residues" evidence="7">
    <location>
        <begin position="378"/>
        <end position="392"/>
    </location>
</feature>
<accession>A0A6A6CIH1</accession>
<dbReference type="EMBL" id="ML993594">
    <property type="protein sequence ID" value="KAF2167014.1"/>
    <property type="molecule type" value="Genomic_DNA"/>
</dbReference>
<dbReference type="Gene3D" id="4.10.240.10">
    <property type="entry name" value="Zn(2)-C6 fungal-type DNA-binding domain"/>
    <property type="match status" value="1"/>
</dbReference>
<keyword evidence="10" id="KW-1185">Reference proteome</keyword>
<keyword evidence="6" id="KW-0539">Nucleus</keyword>
<feature type="region of interest" description="Disordered" evidence="7">
    <location>
        <begin position="183"/>
        <end position="202"/>
    </location>
</feature>
<feature type="domain" description="Zn(2)-C6 fungal-type" evidence="8">
    <location>
        <begin position="49"/>
        <end position="77"/>
    </location>
</feature>
<dbReference type="SUPFAM" id="SSF57701">
    <property type="entry name" value="Zn2/Cys6 DNA-binding domain"/>
    <property type="match status" value="1"/>
</dbReference>